<feature type="transmembrane region" description="Helical" evidence="6">
    <location>
        <begin position="409"/>
        <end position="427"/>
    </location>
</feature>
<protein>
    <submittedName>
        <fullName evidence="7">Polysaccharide biosynthesis protein</fullName>
    </submittedName>
</protein>
<proteinExistence type="predicted"/>
<evidence type="ECO:0000256" key="1">
    <source>
        <dbReference type="ARBA" id="ARBA00004651"/>
    </source>
</evidence>
<feature type="transmembrane region" description="Helical" evidence="6">
    <location>
        <begin position="173"/>
        <end position="191"/>
    </location>
</feature>
<dbReference type="InterPro" id="IPR050833">
    <property type="entry name" value="Poly_Biosynth_Transport"/>
</dbReference>
<feature type="transmembrane region" description="Helical" evidence="6">
    <location>
        <begin position="354"/>
        <end position="374"/>
    </location>
</feature>
<dbReference type="PATRIC" id="fig|592022.4.peg.1048"/>
<dbReference type="PANTHER" id="PTHR30250:SF11">
    <property type="entry name" value="O-ANTIGEN TRANSPORTER-RELATED"/>
    <property type="match status" value="1"/>
</dbReference>
<keyword evidence="5 6" id="KW-0472">Membrane</keyword>
<gene>
    <name evidence="7" type="ordered locus">BMD_1121</name>
</gene>
<evidence type="ECO:0000256" key="5">
    <source>
        <dbReference type="ARBA" id="ARBA00023136"/>
    </source>
</evidence>
<feature type="transmembrane region" description="Helical" evidence="6">
    <location>
        <begin position="212"/>
        <end position="229"/>
    </location>
</feature>
<feature type="transmembrane region" description="Helical" evidence="6">
    <location>
        <begin position="433"/>
        <end position="454"/>
    </location>
</feature>
<feature type="transmembrane region" description="Helical" evidence="6">
    <location>
        <begin position="249"/>
        <end position="272"/>
    </location>
</feature>
<dbReference type="InterPro" id="IPR002797">
    <property type="entry name" value="Polysacc_synth"/>
</dbReference>
<feature type="transmembrane region" description="Helical" evidence="6">
    <location>
        <begin position="80"/>
        <end position="100"/>
    </location>
</feature>
<dbReference type="HOGENOM" id="CLU_022017_7_5_9"/>
<evidence type="ECO:0000313" key="8">
    <source>
        <dbReference type="Proteomes" id="UP000002365"/>
    </source>
</evidence>
<dbReference type="EMBL" id="CP001982">
    <property type="protein sequence ID" value="ADF37982.1"/>
    <property type="molecule type" value="Genomic_DNA"/>
</dbReference>
<dbReference type="RefSeq" id="WP_013082118.1">
    <property type="nucleotide sequence ID" value="NC_014103.1"/>
</dbReference>
<feature type="transmembrane region" description="Helical" evidence="6">
    <location>
        <begin position="293"/>
        <end position="316"/>
    </location>
</feature>
<accession>D5DBK0</accession>
<evidence type="ECO:0000256" key="4">
    <source>
        <dbReference type="ARBA" id="ARBA00022989"/>
    </source>
</evidence>
<feature type="transmembrane region" description="Helical" evidence="6">
    <location>
        <begin position="12"/>
        <end position="32"/>
    </location>
</feature>
<dbReference type="Proteomes" id="UP000002365">
    <property type="component" value="Chromosome"/>
</dbReference>
<feature type="transmembrane region" description="Helical" evidence="6">
    <location>
        <begin position="38"/>
        <end position="59"/>
    </location>
</feature>
<keyword evidence="4 6" id="KW-1133">Transmembrane helix</keyword>
<keyword evidence="3 6" id="KW-0812">Transmembrane</keyword>
<feature type="transmembrane region" description="Helical" evidence="6">
    <location>
        <begin position="380"/>
        <end position="397"/>
    </location>
</feature>
<evidence type="ECO:0000313" key="7">
    <source>
        <dbReference type="EMBL" id="ADF37982.1"/>
    </source>
</evidence>
<comment type="subcellular location">
    <subcellularLocation>
        <location evidence="1">Cell membrane</location>
        <topology evidence="1">Multi-pass membrane protein</topology>
    </subcellularLocation>
</comment>
<sequence>MNLFIKKLLGFSIGPIVGALIAFITIPLTTYFVSPTEYGRASMFSLFQVLIVTILYLGLDQSYTREYHESSNKTNLLKNAMFLPLMLSILILFCICMNLNTVSSFLFDSEKYNMAALLFGFTIVFMVIERFILLSIRMKEKALEYSIINIVIKLNILIFTLLFVFFIRKDFLAVVYSTAVGQIIGDLYLIIRYRKLLDIKSFYFDKILFLKLIKFGLPLIIAASVNNLLNSLDRIFLKNLSDFSEVGIFTAALKVSATLSIVQACFTSFWVPTAYRWYNHNKDVKHFELVSNVLLLIMSILFSLVLLLKDLIVILLSPEYDAAKFIIGFLCLQPIMYTISETTTLGIVFSKKSYLNIIVSLLSIIPNIILNILLVPKYGAVGAAIATGVSYIFFFFGRSYFSNKNWAGFSLKNHILVTLTIFIGALINTSNYQYITIVNLFLLVFTCVIQIPTIRKIILIYSKKSDRTWDFS</sequence>
<feature type="transmembrane region" description="Helical" evidence="6">
    <location>
        <begin position="145"/>
        <end position="167"/>
    </location>
</feature>
<evidence type="ECO:0000256" key="6">
    <source>
        <dbReference type="SAM" id="Phobius"/>
    </source>
</evidence>
<dbReference type="GO" id="GO:0005886">
    <property type="term" value="C:plasma membrane"/>
    <property type="evidence" value="ECO:0007669"/>
    <property type="project" value="UniProtKB-SubCell"/>
</dbReference>
<name>D5DBK0_PRIM3</name>
<dbReference type="KEGG" id="bmd:BMD_1121"/>
<dbReference type="Pfam" id="PF01943">
    <property type="entry name" value="Polysacc_synt"/>
    <property type="match status" value="1"/>
</dbReference>
<reference evidence="7 8" key="1">
    <citation type="journal article" date="2011" name="J. Bacteriol.">
        <title>Genome sequences of the biotechnologically important Bacillus megaterium strains QM B1551 and DSM319.</title>
        <authorList>
            <person name="Eppinger M."/>
            <person name="Bunk B."/>
            <person name="Johns M.A."/>
            <person name="Edirisinghe J.N."/>
            <person name="Kutumbaka K.K."/>
            <person name="Koenig S.S."/>
            <person name="Huot Creasy H."/>
            <person name="Rosovitz M.J."/>
            <person name="Riley D.R."/>
            <person name="Daugherty S."/>
            <person name="Martin M."/>
            <person name="Elbourne L.D."/>
            <person name="Paulsen I."/>
            <person name="Biedendieck R."/>
            <person name="Braun C."/>
            <person name="Grayburn S."/>
            <person name="Dhingra S."/>
            <person name="Lukyanchuk V."/>
            <person name="Ball B."/>
            <person name="Ul-Qamar R."/>
            <person name="Seibel J."/>
            <person name="Bremer E."/>
            <person name="Jahn D."/>
            <person name="Ravel J."/>
            <person name="Vary P.S."/>
        </authorList>
    </citation>
    <scope>NUCLEOTIDE SEQUENCE [LARGE SCALE GENOMIC DNA]</scope>
    <source>
        <strain evidence="8">DSM 319 / IMG 1521</strain>
    </source>
</reference>
<feature type="transmembrane region" description="Helical" evidence="6">
    <location>
        <begin position="322"/>
        <end position="342"/>
    </location>
</feature>
<keyword evidence="2" id="KW-1003">Cell membrane</keyword>
<feature type="transmembrane region" description="Helical" evidence="6">
    <location>
        <begin position="112"/>
        <end position="133"/>
    </location>
</feature>
<dbReference type="AlphaFoldDB" id="D5DBK0"/>
<dbReference type="PANTHER" id="PTHR30250">
    <property type="entry name" value="PST FAMILY PREDICTED COLANIC ACID TRANSPORTER"/>
    <property type="match status" value="1"/>
</dbReference>
<evidence type="ECO:0000256" key="2">
    <source>
        <dbReference type="ARBA" id="ARBA00022475"/>
    </source>
</evidence>
<organism evidence="7 8">
    <name type="scientific">Priestia megaterium (strain DSM 319 / IMG 1521)</name>
    <name type="common">Bacillus megaterium</name>
    <dbReference type="NCBI Taxonomy" id="592022"/>
    <lineage>
        <taxon>Bacteria</taxon>
        <taxon>Bacillati</taxon>
        <taxon>Bacillota</taxon>
        <taxon>Bacilli</taxon>
        <taxon>Bacillales</taxon>
        <taxon>Bacillaceae</taxon>
        <taxon>Priestia</taxon>
    </lineage>
</organism>
<evidence type="ECO:0000256" key="3">
    <source>
        <dbReference type="ARBA" id="ARBA00022692"/>
    </source>
</evidence>